<dbReference type="Proteomes" id="UP000320011">
    <property type="component" value="Unassembled WGS sequence"/>
</dbReference>
<dbReference type="OrthoDB" id="3444999at2"/>
<dbReference type="EMBL" id="VJWX01000319">
    <property type="protein sequence ID" value="TVT36343.1"/>
    <property type="molecule type" value="Genomic_DNA"/>
</dbReference>
<organism evidence="1 2">
    <name type="scientific">Amycolatopsis rhizosphaerae</name>
    <dbReference type="NCBI Taxonomy" id="2053003"/>
    <lineage>
        <taxon>Bacteria</taxon>
        <taxon>Bacillati</taxon>
        <taxon>Actinomycetota</taxon>
        <taxon>Actinomycetes</taxon>
        <taxon>Pseudonocardiales</taxon>
        <taxon>Pseudonocardiaceae</taxon>
        <taxon>Amycolatopsis</taxon>
    </lineage>
</organism>
<protein>
    <submittedName>
        <fullName evidence="1">Uncharacterized protein</fullName>
    </submittedName>
</protein>
<sequence>MRAGLAVRYPHRGRVVDLVAELRRCLTPIQAEAVLATQTTLPWTGLVEAHQTEPLPKAVLCALAGYADFPAALVGALSEEPLSTFTPRNRATALAAVAALAHRPGIGELISRIRPMRSLTDAELTAAVRPARDLINYLRILTSPERYPADPWLDHYIALVCETARSAPPGFWTALLDLMPTHDGTVPELLARARHP</sequence>
<dbReference type="AlphaFoldDB" id="A0A558BIJ6"/>
<accession>A0A558BIJ6</accession>
<evidence type="ECO:0000313" key="1">
    <source>
        <dbReference type="EMBL" id="TVT36343.1"/>
    </source>
</evidence>
<keyword evidence="2" id="KW-1185">Reference proteome</keyword>
<gene>
    <name evidence="1" type="ORF">FNH05_25735</name>
</gene>
<reference evidence="1 2" key="2">
    <citation type="submission" date="2019-08" db="EMBL/GenBank/DDBJ databases">
        <title>Amycolatopsis acidicola sp. nov., isolated from peat swamp forest soil.</title>
        <authorList>
            <person name="Srisuk N."/>
        </authorList>
    </citation>
    <scope>NUCLEOTIDE SEQUENCE [LARGE SCALE GENOMIC DNA]</scope>
    <source>
        <strain evidence="1 2">TBRC 6029</strain>
    </source>
</reference>
<dbReference type="RefSeq" id="WP_144591290.1">
    <property type="nucleotide sequence ID" value="NZ_VJWX01000319.1"/>
</dbReference>
<reference evidence="1 2" key="1">
    <citation type="submission" date="2019-07" db="EMBL/GenBank/DDBJ databases">
        <authorList>
            <person name="Duangmal K."/>
            <person name="Teo W.F.A."/>
        </authorList>
    </citation>
    <scope>NUCLEOTIDE SEQUENCE [LARGE SCALE GENOMIC DNA]</scope>
    <source>
        <strain evidence="1 2">TBRC 6029</strain>
    </source>
</reference>
<comment type="caution">
    <text evidence="1">The sequence shown here is derived from an EMBL/GenBank/DDBJ whole genome shotgun (WGS) entry which is preliminary data.</text>
</comment>
<evidence type="ECO:0000313" key="2">
    <source>
        <dbReference type="Proteomes" id="UP000320011"/>
    </source>
</evidence>
<proteinExistence type="predicted"/>
<name>A0A558BIJ6_9PSEU</name>